<dbReference type="Gene3D" id="3.80.10.10">
    <property type="entry name" value="Ribonuclease Inhibitor"/>
    <property type="match status" value="1"/>
</dbReference>
<gene>
    <name evidence="1" type="ORF">EDS130_LOCUS1763</name>
</gene>
<dbReference type="EMBL" id="CAJNOJ010000004">
    <property type="protein sequence ID" value="CAF0741532.1"/>
    <property type="molecule type" value="Genomic_DNA"/>
</dbReference>
<evidence type="ECO:0000313" key="2">
    <source>
        <dbReference type="Proteomes" id="UP000663852"/>
    </source>
</evidence>
<protein>
    <recommendedName>
        <fullName evidence="3">F-box domain-containing protein</fullName>
    </recommendedName>
</protein>
<sequence>METLANELLLDLFEYFNGIDLLRGFLGLNSRFDSLLSVHFYKYRFDLRSISKHDFDFLCHHYLPSLIHRITSLKLSNDDETPNLPDFFLSYGFTLNKFIRLQSLSLYSIQSFNQLNQILFQCHQLPYLTHLYLIDGYNDDERKDIPFLFNNIWNLSKLQHLFINYNTSGKTWLKQMTGKSLSIRYLSMENIACSLEDTTHLVRQTPNLQYLNATIHANDNDERVFVIPSSIVSLKLAFEGSVQIMLKVFQMVPNLQRLSLKTMDINLNGSKWRKILMSYLTQLRIFQLRMYFEFSQTKTVDEQISKLRHTFRHPFWTEKHRWFVQCDCVSFGTYHHGILYTLPYAFDTYICYDVKRTSHTCRSMESSFWSYENVRNLQYMKYKMNPIDCSSHLPIKFTNIQQLKLGFPFDEHFYSLLPSLHQLRSVEAILGENYNTQQLQTLINLSPVLYSLRFFYSIDLKVSIVQLTSPSIRRLSFIAKCSITIAYFNNEECAALAYSPLGQQCEVLSIKIENRSNILDLLKTMTRLRSLVVLCKDDTWADRDATVSKDELIDWLRSSLPVTYSVNRDENETSFIRIWVGDRRNSAILI</sequence>
<evidence type="ECO:0000313" key="1">
    <source>
        <dbReference type="EMBL" id="CAF0741532.1"/>
    </source>
</evidence>
<dbReference type="OrthoDB" id="9976858at2759"/>
<dbReference type="Proteomes" id="UP000663852">
    <property type="component" value="Unassembled WGS sequence"/>
</dbReference>
<dbReference type="SUPFAM" id="SSF52047">
    <property type="entry name" value="RNI-like"/>
    <property type="match status" value="1"/>
</dbReference>
<reference evidence="1" key="1">
    <citation type="submission" date="2021-02" db="EMBL/GenBank/DDBJ databases">
        <authorList>
            <person name="Nowell W R."/>
        </authorList>
    </citation>
    <scope>NUCLEOTIDE SEQUENCE</scope>
</reference>
<accession>A0A813NU96</accession>
<dbReference type="InterPro" id="IPR032675">
    <property type="entry name" value="LRR_dom_sf"/>
</dbReference>
<dbReference type="AlphaFoldDB" id="A0A813NU96"/>
<evidence type="ECO:0008006" key="3">
    <source>
        <dbReference type="Google" id="ProtNLM"/>
    </source>
</evidence>
<organism evidence="1 2">
    <name type="scientific">Adineta ricciae</name>
    <name type="common">Rotifer</name>
    <dbReference type="NCBI Taxonomy" id="249248"/>
    <lineage>
        <taxon>Eukaryota</taxon>
        <taxon>Metazoa</taxon>
        <taxon>Spiralia</taxon>
        <taxon>Gnathifera</taxon>
        <taxon>Rotifera</taxon>
        <taxon>Eurotatoria</taxon>
        <taxon>Bdelloidea</taxon>
        <taxon>Adinetida</taxon>
        <taxon>Adinetidae</taxon>
        <taxon>Adineta</taxon>
    </lineage>
</organism>
<proteinExistence type="predicted"/>
<name>A0A813NU96_ADIRI</name>
<comment type="caution">
    <text evidence="1">The sequence shown here is derived from an EMBL/GenBank/DDBJ whole genome shotgun (WGS) entry which is preliminary data.</text>
</comment>